<dbReference type="AlphaFoldDB" id="F5ITS2"/>
<gene>
    <name evidence="1" type="ORF">HMPREF9455_00489</name>
</gene>
<name>F5ITS2_9BACT</name>
<protein>
    <submittedName>
        <fullName evidence="1">Uncharacterized protein</fullName>
    </submittedName>
</protein>
<comment type="caution">
    <text evidence="1">The sequence shown here is derived from an EMBL/GenBank/DDBJ whole genome shotgun (WGS) entry which is preliminary data.</text>
</comment>
<dbReference type="EMBL" id="ADLV01000006">
    <property type="protein sequence ID" value="EGJ99456.1"/>
    <property type="molecule type" value="Genomic_DNA"/>
</dbReference>
<proteinExistence type="predicted"/>
<evidence type="ECO:0000313" key="1">
    <source>
        <dbReference type="EMBL" id="EGJ99456.1"/>
    </source>
</evidence>
<dbReference type="Proteomes" id="UP000004913">
    <property type="component" value="Unassembled WGS sequence"/>
</dbReference>
<dbReference type="HOGENOM" id="CLU_2648710_0_0_10"/>
<sequence>MAKKTINVDIEINTKKAEEAVSKFGKFLGVEDTLIANFYKHSGNVIDNIGQIATASAELAARAEDEQYKFERQIRW</sequence>
<accession>F5ITS2</accession>
<reference evidence="1 2" key="1">
    <citation type="submission" date="2011-04" db="EMBL/GenBank/DDBJ databases">
        <title>The Genome Sequence of Dysgonomonas gadei ATCC BAA-286.</title>
        <authorList>
            <consortium name="The Broad Institute Genome Sequencing Platform"/>
            <person name="Earl A."/>
            <person name="Ward D."/>
            <person name="Feldgarden M."/>
            <person name="Gevers D."/>
            <person name="Pudlo N."/>
            <person name="Martens E."/>
            <person name="Allen-Vercoe E."/>
            <person name="Young S.K."/>
            <person name="Zeng Q."/>
            <person name="Gargeya S."/>
            <person name="Fitzgerald M."/>
            <person name="Haas B."/>
            <person name="Abouelleil A."/>
            <person name="Alvarado L."/>
            <person name="Arachchi H.M."/>
            <person name="Berlin A."/>
            <person name="Brown A."/>
            <person name="Chapman S.B."/>
            <person name="Chen Z."/>
            <person name="Dunbar C."/>
            <person name="Freedman E."/>
            <person name="Gearin G."/>
            <person name="Gellesch M."/>
            <person name="Goldberg J."/>
            <person name="Griggs A."/>
            <person name="Gujja S."/>
            <person name="Heiman D."/>
            <person name="Howarth C."/>
            <person name="Larson L."/>
            <person name="Lui A."/>
            <person name="MacDonald P.J.P."/>
            <person name="Mehta T."/>
            <person name="Montmayeur A."/>
            <person name="Murphy C."/>
            <person name="Neiman D."/>
            <person name="Pearson M."/>
            <person name="Priest M."/>
            <person name="Roberts A."/>
            <person name="Saif S."/>
            <person name="Shea T."/>
            <person name="Shenoy N."/>
            <person name="Sisk P."/>
            <person name="Stolte C."/>
            <person name="Sykes S."/>
            <person name="Yandava C."/>
            <person name="Wortman J."/>
            <person name="Nusbaum C."/>
            <person name="Birren B."/>
        </authorList>
    </citation>
    <scope>NUCLEOTIDE SEQUENCE [LARGE SCALE GENOMIC DNA]</scope>
    <source>
        <strain evidence="1 2">ATCC BAA-286</strain>
    </source>
</reference>
<evidence type="ECO:0000313" key="2">
    <source>
        <dbReference type="Proteomes" id="UP000004913"/>
    </source>
</evidence>
<organism evidence="1 2">
    <name type="scientific">Dysgonomonas gadei ATCC BAA-286</name>
    <dbReference type="NCBI Taxonomy" id="742766"/>
    <lineage>
        <taxon>Bacteria</taxon>
        <taxon>Pseudomonadati</taxon>
        <taxon>Bacteroidota</taxon>
        <taxon>Bacteroidia</taxon>
        <taxon>Bacteroidales</taxon>
        <taxon>Dysgonomonadaceae</taxon>
        <taxon>Dysgonomonas</taxon>
    </lineage>
</organism>
<keyword evidence="2" id="KW-1185">Reference proteome</keyword>
<dbReference type="RefSeq" id="WP_006797996.1">
    <property type="nucleotide sequence ID" value="NZ_GL891979.1"/>
</dbReference>